<dbReference type="EMBL" id="UGNY01000001">
    <property type="protein sequence ID" value="STX37329.1"/>
    <property type="molecule type" value="Genomic_DNA"/>
</dbReference>
<protein>
    <submittedName>
        <fullName evidence="1">Uncharacterized protein</fullName>
    </submittedName>
</protein>
<dbReference type="Proteomes" id="UP000254033">
    <property type="component" value="Unassembled WGS sequence"/>
</dbReference>
<gene>
    <name evidence="1" type="ORF">NCTC11978_00491</name>
</gene>
<evidence type="ECO:0000313" key="2">
    <source>
        <dbReference type="Proteomes" id="UP000254033"/>
    </source>
</evidence>
<sequence>MKYLENSSDQVLIDYVNNSSEKDYGYMDCWFPAMNCLRIPNEFKVLEKAINEYSDKTSEFAYRRDINVSKKTYLNEVEYQISFLRKYFSMTNDSIQIEIEKIPVNKGLSIINFEDKDGKELSHLLHSIILDKLRNSMEMVPSSWHPDDSFDLLLQELNSKGPLMVHGHFHAIYYKEPAKFKGVKFGNKEVYQYPPGSAFTAINAESDKHAIVLVGAKRGIKKDLVFYINPSEANPKLLVMSYDMLKTNVFNIHTESYVVEGVNIPTNTRGPFLVAAKDYSAIQLYYNPVVNYIAGP</sequence>
<organism evidence="1 2">
    <name type="scientific">Legionella feeleii</name>
    <dbReference type="NCBI Taxonomy" id="453"/>
    <lineage>
        <taxon>Bacteria</taxon>
        <taxon>Pseudomonadati</taxon>
        <taxon>Pseudomonadota</taxon>
        <taxon>Gammaproteobacteria</taxon>
        <taxon>Legionellales</taxon>
        <taxon>Legionellaceae</taxon>
        <taxon>Legionella</taxon>
    </lineage>
</organism>
<proteinExistence type="predicted"/>
<reference evidence="1 2" key="1">
    <citation type="submission" date="2018-06" db="EMBL/GenBank/DDBJ databases">
        <authorList>
            <consortium name="Pathogen Informatics"/>
            <person name="Doyle S."/>
        </authorList>
    </citation>
    <scope>NUCLEOTIDE SEQUENCE [LARGE SCALE GENOMIC DNA]</scope>
    <source>
        <strain evidence="1 2">NCTC11978</strain>
    </source>
</reference>
<name>A0A378IQD3_9GAMM</name>
<accession>A0A378IQD3</accession>
<dbReference type="RefSeq" id="WP_115174457.1">
    <property type="nucleotide sequence ID" value="NZ_UGNY01000001.1"/>
</dbReference>
<evidence type="ECO:0000313" key="1">
    <source>
        <dbReference type="EMBL" id="STX37329.1"/>
    </source>
</evidence>
<dbReference type="AlphaFoldDB" id="A0A378IQD3"/>